<gene>
    <name evidence="9" type="ORF">SAMN05443544_2640</name>
</gene>
<feature type="domain" description="ABC transmembrane type-1" evidence="8">
    <location>
        <begin position="99"/>
        <end position="288"/>
    </location>
</feature>
<keyword evidence="2 7" id="KW-0813">Transport</keyword>
<dbReference type="InterPro" id="IPR000515">
    <property type="entry name" value="MetI-like"/>
</dbReference>
<feature type="transmembrane region" description="Helical" evidence="7">
    <location>
        <begin position="103"/>
        <end position="122"/>
    </location>
</feature>
<feature type="transmembrane region" description="Helical" evidence="7">
    <location>
        <begin position="37"/>
        <end position="57"/>
    </location>
</feature>
<dbReference type="Gene3D" id="1.10.3720.10">
    <property type="entry name" value="MetI-like"/>
    <property type="match status" value="1"/>
</dbReference>
<evidence type="ECO:0000256" key="3">
    <source>
        <dbReference type="ARBA" id="ARBA00022475"/>
    </source>
</evidence>
<dbReference type="PANTHER" id="PTHR43744:SF12">
    <property type="entry name" value="ABC TRANSPORTER PERMEASE PROTEIN MG189-RELATED"/>
    <property type="match status" value="1"/>
</dbReference>
<evidence type="ECO:0000259" key="8">
    <source>
        <dbReference type="PROSITE" id="PS50928"/>
    </source>
</evidence>
<evidence type="ECO:0000256" key="2">
    <source>
        <dbReference type="ARBA" id="ARBA00022448"/>
    </source>
</evidence>
<proteinExistence type="inferred from homology"/>
<reference evidence="10" key="1">
    <citation type="submission" date="2016-11" db="EMBL/GenBank/DDBJ databases">
        <authorList>
            <person name="Varghese N."/>
            <person name="Submissions S."/>
        </authorList>
    </citation>
    <scope>NUCLEOTIDE SEQUENCE [LARGE SCALE GENOMIC DNA]</scope>
    <source>
        <strain evidence="10">DSM 8595</strain>
    </source>
</reference>
<dbReference type="AlphaFoldDB" id="A0A1N6GJP5"/>
<protein>
    <submittedName>
        <fullName evidence="9">Carbohydrate ABC transporter membrane protein 2, CUT1 family</fullName>
    </submittedName>
</protein>
<evidence type="ECO:0000256" key="7">
    <source>
        <dbReference type="RuleBase" id="RU363032"/>
    </source>
</evidence>
<evidence type="ECO:0000313" key="9">
    <source>
        <dbReference type="EMBL" id="SIO07763.1"/>
    </source>
</evidence>
<dbReference type="GO" id="GO:0055085">
    <property type="term" value="P:transmembrane transport"/>
    <property type="evidence" value="ECO:0007669"/>
    <property type="project" value="InterPro"/>
</dbReference>
<evidence type="ECO:0000256" key="6">
    <source>
        <dbReference type="ARBA" id="ARBA00023136"/>
    </source>
</evidence>
<dbReference type="PROSITE" id="PS50928">
    <property type="entry name" value="ABC_TM1"/>
    <property type="match status" value="1"/>
</dbReference>
<evidence type="ECO:0000256" key="1">
    <source>
        <dbReference type="ARBA" id="ARBA00004651"/>
    </source>
</evidence>
<keyword evidence="6 7" id="KW-0472">Membrane</keyword>
<keyword evidence="4 7" id="KW-0812">Transmembrane</keyword>
<dbReference type="CDD" id="cd06261">
    <property type="entry name" value="TM_PBP2"/>
    <property type="match status" value="1"/>
</dbReference>
<evidence type="ECO:0000313" key="10">
    <source>
        <dbReference type="Proteomes" id="UP000184699"/>
    </source>
</evidence>
<comment type="similarity">
    <text evidence="7">Belongs to the binding-protein-dependent transport system permease family.</text>
</comment>
<accession>A0A1N6GJP5</accession>
<keyword evidence="10" id="KW-1185">Reference proteome</keyword>
<evidence type="ECO:0000256" key="5">
    <source>
        <dbReference type="ARBA" id="ARBA00022989"/>
    </source>
</evidence>
<name>A0A1N6GJP5_9MICO</name>
<dbReference type="STRING" id="232089.SAMN05443544_2640"/>
<sequence length="303" mass="33569">MSEPTSVMMRERAPVTVREPAPVATPRRTGRAPGKPLFWVYVLLILGSAVMVFPFLWEVLTSLKTLSGASSVPPQIIPDPFTTRAYAKVFDTLPFWNLLGNSVLLTVIRTLGQVLLCTMAGYGFARFHFRGKNVLFIAFLAVLMVPGQLFLLPQYEIIREMGLLGTIPGIALPGLFSVFGTFLLRQFFQTLPMELEEAARLDGANEWQIFWRVMLPLAKPGIIALTLLTALWSWNDFLWPLVVSGNVNSMPLSVGLSLLTDLRLRDDALLMAGALLSSLPMIVVFLVLQRQFIQGIAFTGTKG</sequence>
<dbReference type="SUPFAM" id="SSF161098">
    <property type="entry name" value="MetI-like"/>
    <property type="match status" value="1"/>
</dbReference>
<feature type="transmembrane region" description="Helical" evidence="7">
    <location>
        <begin position="167"/>
        <end position="188"/>
    </location>
</feature>
<dbReference type="EMBL" id="FSRJ01000003">
    <property type="protein sequence ID" value="SIO07763.1"/>
    <property type="molecule type" value="Genomic_DNA"/>
</dbReference>
<dbReference type="PANTHER" id="PTHR43744">
    <property type="entry name" value="ABC TRANSPORTER PERMEASE PROTEIN MG189-RELATED-RELATED"/>
    <property type="match status" value="1"/>
</dbReference>
<keyword evidence="3" id="KW-1003">Cell membrane</keyword>
<evidence type="ECO:0000256" key="4">
    <source>
        <dbReference type="ARBA" id="ARBA00022692"/>
    </source>
</evidence>
<feature type="transmembrane region" description="Helical" evidence="7">
    <location>
        <begin position="134"/>
        <end position="155"/>
    </location>
</feature>
<dbReference type="InterPro" id="IPR035906">
    <property type="entry name" value="MetI-like_sf"/>
</dbReference>
<dbReference type="GO" id="GO:0005886">
    <property type="term" value="C:plasma membrane"/>
    <property type="evidence" value="ECO:0007669"/>
    <property type="project" value="UniProtKB-SubCell"/>
</dbReference>
<dbReference type="RefSeq" id="WP_234980847.1">
    <property type="nucleotide sequence ID" value="NZ_FSRJ01000003.1"/>
</dbReference>
<comment type="subcellular location">
    <subcellularLocation>
        <location evidence="1 7">Cell membrane</location>
        <topology evidence="1 7">Multi-pass membrane protein</topology>
    </subcellularLocation>
</comment>
<keyword evidence="5 7" id="KW-1133">Transmembrane helix</keyword>
<feature type="transmembrane region" description="Helical" evidence="7">
    <location>
        <begin position="209"/>
        <end position="234"/>
    </location>
</feature>
<feature type="transmembrane region" description="Helical" evidence="7">
    <location>
        <begin position="268"/>
        <end position="288"/>
    </location>
</feature>
<organism evidence="9 10">
    <name type="scientific">Agromyces cerinus subsp. cerinus</name>
    <dbReference type="NCBI Taxonomy" id="232089"/>
    <lineage>
        <taxon>Bacteria</taxon>
        <taxon>Bacillati</taxon>
        <taxon>Actinomycetota</taxon>
        <taxon>Actinomycetes</taxon>
        <taxon>Micrococcales</taxon>
        <taxon>Microbacteriaceae</taxon>
        <taxon>Agromyces</taxon>
    </lineage>
</organism>
<dbReference type="Proteomes" id="UP000184699">
    <property type="component" value="Unassembled WGS sequence"/>
</dbReference>
<dbReference type="Pfam" id="PF00528">
    <property type="entry name" value="BPD_transp_1"/>
    <property type="match status" value="1"/>
</dbReference>